<keyword evidence="1" id="KW-0548">Nucleotidyltransferase</keyword>
<dbReference type="RefSeq" id="WP_327608577.1">
    <property type="nucleotide sequence ID" value="NZ_JARZFX010000010.1"/>
</dbReference>
<dbReference type="NCBIfam" id="NF005972">
    <property type="entry name" value="PRK08058.1"/>
    <property type="match status" value="1"/>
</dbReference>
<dbReference type="EMBL" id="JARZFX010000010">
    <property type="protein sequence ID" value="MEC5425017.1"/>
    <property type="molecule type" value="Genomic_DNA"/>
</dbReference>
<dbReference type="Pfam" id="PF13177">
    <property type="entry name" value="DNA_pol3_delta2"/>
    <property type="match status" value="1"/>
</dbReference>
<name>A0ABU6KI84_9BACI</name>
<dbReference type="InterPro" id="IPR027417">
    <property type="entry name" value="P-loop_NTPase"/>
</dbReference>
<dbReference type="InterPro" id="IPR004622">
    <property type="entry name" value="DNA_pol_HolB"/>
</dbReference>
<proteinExistence type="predicted"/>
<dbReference type="SUPFAM" id="SSF52540">
    <property type="entry name" value="P-loop containing nucleoside triphosphate hydrolases"/>
    <property type="match status" value="1"/>
</dbReference>
<sequence length="330" mass="37611">MKTWSEVAEVQPLASKIITNSIRKDRISHAYLLQGERGTGKEAIALLLAKRLFCDINKTSVEPCHECNACKRITSGNHPDVHWIEPEGQSIKIEQIKNLQKEFTYSGLESSQKVYVIQGADTLTLNAANRILKFLEEPSKQTTAIMLTENSQSIISTIRSRCQVVDLQPLNPASFQKQLVEKGMTQDNAALMSALTNNFDDAFTWSGDDWFATARKIVVQLVEMFSTNKEDIFLYIHNYWVTHFKERSGQEQGLDLLLLAFKDILYYHIGNKDTMVFFNPQDELLGKSAMTFSQEKLVFILNAILQAKRKVKQNVHPTLVIEQLTLQIQR</sequence>
<dbReference type="PANTHER" id="PTHR11669:SF8">
    <property type="entry name" value="DNA POLYMERASE III SUBUNIT DELTA"/>
    <property type="match status" value="1"/>
</dbReference>
<dbReference type="PANTHER" id="PTHR11669">
    <property type="entry name" value="REPLICATION FACTOR C / DNA POLYMERASE III GAMMA-TAU SUBUNIT"/>
    <property type="match status" value="1"/>
</dbReference>
<dbReference type="GO" id="GO:0003887">
    <property type="term" value="F:DNA-directed DNA polymerase activity"/>
    <property type="evidence" value="ECO:0007669"/>
    <property type="project" value="UniProtKB-EC"/>
</dbReference>
<keyword evidence="2" id="KW-1185">Reference proteome</keyword>
<organism evidence="1 2">
    <name type="scientific">Virgibacillus tibetensis</name>
    <dbReference type="NCBI Taxonomy" id="3042313"/>
    <lineage>
        <taxon>Bacteria</taxon>
        <taxon>Bacillati</taxon>
        <taxon>Bacillota</taxon>
        <taxon>Bacilli</taxon>
        <taxon>Bacillales</taxon>
        <taxon>Bacillaceae</taxon>
        <taxon>Virgibacillus</taxon>
    </lineage>
</organism>
<keyword evidence="1" id="KW-0808">Transferase</keyword>
<evidence type="ECO:0000313" key="1">
    <source>
        <dbReference type="EMBL" id="MEC5425017.1"/>
    </source>
</evidence>
<accession>A0ABU6KI84</accession>
<gene>
    <name evidence="1" type="primary">holB</name>
    <name evidence="1" type="ORF">QGM71_16130</name>
</gene>
<comment type="caution">
    <text evidence="1">The sequence shown here is derived from an EMBL/GenBank/DDBJ whole genome shotgun (WGS) entry which is preliminary data.</text>
</comment>
<evidence type="ECO:0000313" key="2">
    <source>
        <dbReference type="Proteomes" id="UP001335737"/>
    </source>
</evidence>
<dbReference type="NCBIfam" id="TIGR00678">
    <property type="entry name" value="holB"/>
    <property type="match status" value="1"/>
</dbReference>
<reference evidence="1 2" key="1">
    <citation type="journal article" date="2024" name="Int. J. Syst. Evol. Microbiol.">
        <title>Virgibacillus tibetensis sp. nov., isolated from salt lake on the Tibetan Plateau of China.</title>
        <authorList>
            <person name="Phurbu D."/>
            <person name="Liu Z.-X."/>
            <person name="Wang R."/>
            <person name="Zheng Y.-Y."/>
            <person name="Liu H.-C."/>
            <person name="Zhou Y.-G."/>
            <person name="Yu Y.-J."/>
            <person name="Li A.-H."/>
        </authorList>
    </citation>
    <scope>NUCLEOTIDE SEQUENCE [LARGE SCALE GENOMIC DNA]</scope>
    <source>
        <strain evidence="1 2">C22-A2</strain>
    </source>
</reference>
<protein>
    <submittedName>
        <fullName evidence="1">DNA polymerase III subunit delta</fullName>
        <ecNumber evidence="1">2.7.7.7</ecNumber>
    </submittedName>
</protein>
<dbReference type="Gene3D" id="3.40.50.300">
    <property type="entry name" value="P-loop containing nucleotide triphosphate hydrolases"/>
    <property type="match status" value="1"/>
</dbReference>
<dbReference type="InterPro" id="IPR050238">
    <property type="entry name" value="DNA_Rep/Repair_Clamp_Loader"/>
</dbReference>
<dbReference type="Proteomes" id="UP001335737">
    <property type="component" value="Unassembled WGS sequence"/>
</dbReference>
<dbReference type="EC" id="2.7.7.7" evidence="1"/>